<gene>
    <name evidence="2" type="ORF">PSTT_12207</name>
</gene>
<proteinExistence type="predicted"/>
<accession>A0A2S4UXD1</accession>
<dbReference type="VEuPathDB" id="FungiDB:PSHT_10156"/>
<comment type="caution">
    <text evidence="2">The sequence shown here is derived from an EMBL/GenBank/DDBJ whole genome shotgun (WGS) entry which is preliminary data.</text>
</comment>
<evidence type="ECO:0000313" key="2">
    <source>
        <dbReference type="EMBL" id="POW01815.1"/>
    </source>
</evidence>
<dbReference type="VEuPathDB" id="FungiDB:PSTT_12207"/>
<evidence type="ECO:0000313" key="3">
    <source>
        <dbReference type="Proteomes" id="UP000239156"/>
    </source>
</evidence>
<name>A0A2S4UXD1_9BASI</name>
<feature type="region of interest" description="Disordered" evidence="1">
    <location>
        <begin position="1"/>
        <end position="20"/>
    </location>
</feature>
<feature type="region of interest" description="Disordered" evidence="1">
    <location>
        <begin position="130"/>
        <end position="194"/>
    </location>
</feature>
<feature type="non-terminal residue" evidence="2">
    <location>
        <position position="194"/>
    </location>
</feature>
<dbReference type="AlphaFoldDB" id="A0A2S4UXD1"/>
<organism evidence="2 3">
    <name type="scientific">Puccinia striiformis</name>
    <dbReference type="NCBI Taxonomy" id="27350"/>
    <lineage>
        <taxon>Eukaryota</taxon>
        <taxon>Fungi</taxon>
        <taxon>Dikarya</taxon>
        <taxon>Basidiomycota</taxon>
        <taxon>Pucciniomycotina</taxon>
        <taxon>Pucciniomycetes</taxon>
        <taxon>Pucciniales</taxon>
        <taxon>Pucciniaceae</taxon>
        <taxon>Puccinia</taxon>
    </lineage>
</organism>
<dbReference type="Proteomes" id="UP000239156">
    <property type="component" value="Unassembled WGS sequence"/>
</dbReference>
<keyword evidence="3" id="KW-1185">Reference proteome</keyword>
<sequence>MLPIPHPTHQPTTTKHHHPPANHHYTPLFFPQNFKPHTMCSFLAVTISLALLQSSLAALIHGTTNISKGNTINCSDFAAPPVAPPLPVHTATNPFTKTFPQRPVPTGNPGFGQVDPSIGQINQGFSQGDPGFGQVNPGFHQGGPNLGQPVSNLGQDLYQFSRGGPNYGQVAFDPTPSPGGLDGAPGPYTGANGY</sequence>
<dbReference type="EMBL" id="PKSL01000152">
    <property type="protein sequence ID" value="POW01815.1"/>
    <property type="molecule type" value="Genomic_DNA"/>
</dbReference>
<reference evidence="2" key="1">
    <citation type="submission" date="2017-12" db="EMBL/GenBank/DDBJ databases">
        <title>Gene loss provides genomic basis for host adaptation in cereal stripe rust fungi.</title>
        <authorList>
            <person name="Xia C."/>
        </authorList>
    </citation>
    <scope>NUCLEOTIDE SEQUENCE [LARGE SCALE GENOMIC DNA]</scope>
    <source>
        <strain evidence="2">93-210</strain>
    </source>
</reference>
<protein>
    <submittedName>
        <fullName evidence="2">Uncharacterized protein</fullName>
    </submittedName>
</protein>
<evidence type="ECO:0000256" key="1">
    <source>
        <dbReference type="SAM" id="MobiDB-lite"/>
    </source>
</evidence>